<keyword evidence="2" id="KW-1185">Reference proteome</keyword>
<gene>
    <name evidence="1" type="ORF">F511_05115</name>
</gene>
<name>A0A2Z7AP20_9LAMI</name>
<evidence type="ECO:0000313" key="2">
    <source>
        <dbReference type="Proteomes" id="UP000250235"/>
    </source>
</evidence>
<dbReference type="EMBL" id="KV013444">
    <property type="protein sequence ID" value="KZV23561.1"/>
    <property type="molecule type" value="Genomic_DNA"/>
</dbReference>
<dbReference type="Proteomes" id="UP000250235">
    <property type="component" value="Unassembled WGS sequence"/>
</dbReference>
<sequence>MSFVKASMLHDTLESVKYDDQIVSKMNQKGNSGIGYAEPENSKPSWLKNRLDKDRARAGSQSSDLHKQRHSSVKGHCDVLSMQMDSDLVIYRTTLVRTFQVVTICRVDKSEVLVVLISPHYSKNCGRPLLSQNLTAAASTAAPPCRRRCDRTCSNRRVEEIPFVPNSSGLLVQADEGVVFSVVDLIKEDLPPPTLKSQIPCEFGWSQEPRRQQGDTL</sequence>
<organism evidence="1 2">
    <name type="scientific">Dorcoceras hygrometricum</name>
    <dbReference type="NCBI Taxonomy" id="472368"/>
    <lineage>
        <taxon>Eukaryota</taxon>
        <taxon>Viridiplantae</taxon>
        <taxon>Streptophyta</taxon>
        <taxon>Embryophyta</taxon>
        <taxon>Tracheophyta</taxon>
        <taxon>Spermatophyta</taxon>
        <taxon>Magnoliopsida</taxon>
        <taxon>eudicotyledons</taxon>
        <taxon>Gunneridae</taxon>
        <taxon>Pentapetalae</taxon>
        <taxon>asterids</taxon>
        <taxon>lamiids</taxon>
        <taxon>Lamiales</taxon>
        <taxon>Gesneriaceae</taxon>
        <taxon>Didymocarpoideae</taxon>
        <taxon>Trichosporeae</taxon>
        <taxon>Loxocarpinae</taxon>
        <taxon>Dorcoceras</taxon>
    </lineage>
</organism>
<reference evidence="1 2" key="1">
    <citation type="journal article" date="2015" name="Proc. Natl. Acad. Sci. U.S.A.">
        <title>The resurrection genome of Boea hygrometrica: A blueprint for survival of dehydration.</title>
        <authorList>
            <person name="Xiao L."/>
            <person name="Yang G."/>
            <person name="Zhang L."/>
            <person name="Yang X."/>
            <person name="Zhao S."/>
            <person name="Ji Z."/>
            <person name="Zhou Q."/>
            <person name="Hu M."/>
            <person name="Wang Y."/>
            <person name="Chen M."/>
            <person name="Xu Y."/>
            <person name="Jin H."/>
            <person name="Xiao X."/>
            <person name="Hu G."/>
            <person name="Bao F."/>
            <person name="Hu Y."/>
            <person name="Wan P."/>
            <person name="Li L."/>
            <person name="Deng X."/>
            <person name="Kuang T."/>
            <person name="Xiang C."/>
            <person name="Zhu J.K."/>
            <person name="Oliver M.J."/>
            <person name="He Y."/>
        </authorList>
    </citation>
    <scope>NUCLEOTIDE SEQUENCE [LARGE SCALE GENOMIC DNA]</scope>
    <source>
        <strain evidence="2">cv. XS01</strain>
    </source>
</reference>
<dbReference type="AlphaFoldDB" id="A0A2Z7AP20"/>
<evidence type="ECO:0000313" key="1">
    <source>
        <dbReference type="EMBL" id="KZV23561.1"/>
    </source>
</evidence>
<protein>
    <submittedName>
        <fullName evidence="1">Uncharacterized protein</fullName>
    </submittedName>
</protein>
<accession>A0A2Z7AP20</accession>
<proteinExistence type="predicted"/>